<proteinExistence type="predicted"/>
<sequence length="136" mass="15981">MHTRHITDKAYMQENFELRSSLDSIGPKYICHDSLISSSRCASYSGFHIPLRMRCLANYIQAGRKYEEQFQKEIKNLIDNQTSALEACQFVRMMSYTTLWPPLHNAKELASTSKKFFQLDKKEKQRLQKVMTTDYT</sequence>
<dbReference type="InterPro" id="IPR032004">
    <property type="entry name" value="DUF4790"/>
</dbReference>
<reference evidence="1 2" key="1">
    <citation type="journal article" date="2007" name="Nature">
        <title>Evolution of genes and genomes on the Drosophila phylogeny.</title>
        <authorList>
            <consortium name="Drosophila 12 Genomes Consortium"/>
            <person name="Clark A.G."/>
            <person name="Eisen M.B."/>
            <person name="Smith D.R."/>
            <person name="Bergman C.M."/>
            <person name="Oliver B."/>
            <person name="Markow T.A."/>
            <person name="Kaufman T.C."/>
            <person name="Kellis M."/>
            <person name="Gelbart W."/>
            <person name="Iyer V.N."/>
            <person name="Pollard D.A."/>
            <person name="Sackton T.B."/>
            <person name="Larracuente A.M."/>
            <person name="Singh N.D."/>
            <person name="Abad J.P."/>
            <person name="Abt D.N."/>
            <person name="Adryan B."/>
            <person name="Aguade M."/>
            <person name="Akashi H."/>
            <person name="Anderson W.W."/>
            <person name="Aquadro C.F."/>
            <person name="Ardell D.H."/>
            <person name="Arguello R."/>
            <person name="Artieri C.G."/>
            <person name="Barbash D.A."/>
            <person name="Barker D."/>
            <person name="Barsanti P."/>
            <person name="Batterham P."/>
            <person name="Batzoglou S."/>
            <person name="Begun D."/>
            <person name="Bhutkar A."/>
            <person name="Blanco E."/>
            <person name="Bosak S.A."/>
            <person name="Bradley R.K."/>
            <person name="Brand A.D."/>
            <person name="Brent M.R."/>
            <person name="Brooks A.N."/>
            <person name="Brown R.H."/>
            <person name="Butlin R.K."/>
            <person name="Caggese C."/>
            <person name="Calvi B.R."/>
            <person name="Bernardo de Carvalho A."/>
            <person name="Caspi A."/>
            <person name="Castrezana S."/>
            <person name="Celniker S.E."/>
            <person name="Chang J.L."/>
            <person name="Chapple C."/>
            <person name="Chatterji S."/>
            <person name="Chinwalla A."/>
            <person name="Civetta A."/>
            <person name="Clifton S.W."/>
            <person name="Comeron J.M."/>
            <person name="Costello J.C."/>
            <person name="Coyne J.A."/>
            <person name="Daub J."/>
            <person name="David R.G."/>
            <person name="Delcher A.L."/>
            <person name="Delehaunty K."/>
            <person name="Do C.B."/>
            <person name="Ebling H."/>
            <person name="Edwards K."/>
            <person name="Eickbush T."/>
            <person name="Evans J.D."/>
            <person name="Filipski A."/>
            <person name="Findeiss S."/>
            <person name="Freyhult E."/>
            <person name="Fulton L."/>
            <person name="Fulton R."/>
            <person name="Garcia A.C."/>
            <person name="Gardiner A."/>
            <person name="Garfield D.A."/>
            <person name="Garvin B.E."/>
            <person name="Gibson G."/>
            <person name="Gilbert D."/>
            <person name="Gnerre S."/>
            <person name="Godfrey J."/>
            <person name="Good R."/>
            <person name="Gotea V."/>
            <person name="Gravely B."/>
            <person name="Greenberg A.J."/>
            <person name="Griffiths-Jones S."/>
            <person name="Gross S."/>
            <person name="Guigo R."/>
            <person name="Gustafson E.A."/>
            <person name="Haerty W."/>
            <person name="Hahn M.W."/>
            <person name="Halligan D.L."/>
            <person name="Halpern A.L."/>
            <person name="Halter G.M."/>
            <person name="Han M.V."/>
            <person name="Heger A."/>
            <person name="Hillier L."/>
            <person name="Hinrichs A.S."/>
            <person name="Holmes I."/>
            <person name="Hoskins R.A."/>
            <person name="Hubisz M.J."/>
            <person name="Hultmark D."/>
            <person name="Huntley M.A."/>
            <person name="Jaffe D.B."/>
            <person name="Jagadeeshan S."/>
            <person name="Jeck W.R."/>
            <person name="Johnson J."/>
            <person name="Jones C.D."/>
            <person name="Jordan W.C."/>
            <person name="Karpen G.H."/>
            <person name="Kataoka E."/>
            <person name="Keightley P.D."/>
            <person name="Kheradpour P."/>
            <person name="Kirkness E.F."/>
            <person name="Koerich L.B."/>
            <person name="Kristiansen K."/>
            <person name="Kudrna D."/>
            <person name="Kulathinal R.J."/>
            <person name="Kumar S."/>
            <person name="Kwok R."/>
            <person name="Lander E."/>
            <person name="Langley C.H."/>
            <person name="Lapoint R."/>
            <person name="Lazzaro B.P."/>
            <person name="Lee S.J."/>
            <person name="Levesque L."/>
            <person name="Li R."/>
            <person name="Lin C.F."/>
            <person name="Lin M.F."/>
            <person name="Lindblad-Toh K."/>
            <person name="Llopart A."/>
            <person name="Long M."/>
            <person name="Low L."/>
            <person name="Lozovsky E."/>
            <person name="Lu J."/>
            <person name="Luo M."/>
            <person name="Machado C.A."/>
            <person name="Makalowski W."/>
            <person name="Marzo M."/>
            <person name="Matsuda M."/>
            <person name="Matzkin L."/>
            <person name="McAllister B."/>
            <person name="McBride C.S."/>
            <person name="McKernan B."/>
            <person name="McKernan K."/>
            <person name="Mendez-Lago M."/>
            <person name="Minx P."/>
            <person name="Mollenhauer M.U."/>
            <person name="Montooth K."/>
            <person name="Mount S.M."/>
            <person name="Mu X."/>
            <person name="Myers E."/>
            <person name="Negre B."/>
            <person name="Newfeld S."/>
            <person name="Nielsen R."/>
            <person name="Noor M.A."/>
            <person name="O'Grady P."/>
            <person name="Pachter L."/>
            <person name="Papaceit M."/>
            <person name="Parisi M.J."/>
            <person name="Parisi M."/>
            <person name="Parts L."/>
            <person name="Pedersen J.S."/>
            <person name="Pesole G."/>
            <person name="Phillippy A.M."/>
            <person name="Ponting C.P."/>
            <person name="Pop M."/>
            <person name="Porcelli D."/>
            <person name="Powell J.R."/>
            <person name="Prohaska S."/>
            <person name="Pruitt K."/>
            <person name="Puig M."/>
            <person name="Quesneville H."/>
            <person name="Ram K.R."/>
            <person name="Rand D."/>
            <person name="Rasmussen M.D."/>
            <person name="Reed L.K."/>
            <person name="Reenan R."/>
            <person name="Reily A."/>
            <person name="Remington K.A."/>
            <person name="Rieger T.T."/>
            <person name="Ritchie M.G."/>
            <person name="Robin C."/>
            <person name="Rogers Y.H."/>
            <person name="Rohde C."/>
            <person name="Rozas J."/>
            <person name="Rubenfield M.J."/>
            <person name="Ruiz A."/>
            <person name="Russo S."/>
            <person name="Salzberg S.L."/>
            <person name="Sanchez-Gracia A."/>
            <person name="Saranga D.J."/>
            <person name="Sato H."/>
            <person name="Schaeffer S.W."/>
            <person name="Schatz M.C."/>
            <person name="Schlenke T."/>
            <person name="Schwartz R."/>
            <person name="Segarra C."/>
            <person name="Singh R.S."/>
            <person name="Sirot L."/>
            <person name="Sirota M."/>
            <person name="Sisneros N.B."/>
            <person name="Smith C.D."/>
            <person name="Smith T.F."/>
            <person name="Spieth J."/>
            <person name="Stage D.E."/>
            <person name="Stark A."/>
            <person name="Stephan W."/>
            <person name="Strausberg R.L."/>
            <person name="Strempel S."/>
            <person name="Sturgill D."/>
            <person name="Sutton G."/>
            <person name="Sutton G.G."/>
            <person name="Tao W."/>
            <person name="Teichmann S."/>
            <person name="Tobari Y.N."/>
            <person name="Tomimura Y."/>
            <person name="Tsolas J.M."/>
            <person name="Valente V.L."/>
            <person name="Venter E."/>
            <person name="Venter J.C."/>
            <person name="Vicario S."/>
            <person name="Vieira F.G."/>
            <person name="Vilella A.J."/>
            <person name="Villasante A."/>
            <person name="Walenz B."/>
            <person name="Wang J."/>
            <person name="Wasserman M."/>
            <person name="Watts T."/>
            <person name="Wilson D."/>
            <person name="Wilson R.K."/>
            <person name="Wing R.A."/>
            <person name="Wolfner M.F."/>
            <person name="Wong A."/>
            <person name="Wong G.K."/>
            <person name="Wu C.I."/>
            <person name="Wu G."/>
            <person name="Yamamoto D."/>
            <person name="Yang H.P."/>
            <person name="Yang S.P."/>
            <person name="Yorke J.A."/>
            <person name="Yoshida K."/>
            <person name="Zdobnov E."/>
            <person name="Zhang P."/>
            <person name="Zhang Y."/>
            <person name="Zimin A.V."/>
            <person name="Baldwin J."/>
            <person name="Abdouelleil A."/>
            <person name="Abdulkadir J."/>
            <person name="Abebe A."/>
            <person name="Abera B."/>
            <person name="Abreu J."/>
            <person name="Acer S.C."/>
            <person name="Aftuck L."/>
            <person name="Alexander A."/>
            <person name="An P."/>
            <person name="Anderson E."/>
            <person name="Anderson S."/>
            <person name="Arachi H."/>
            <person name="Azer M."/>
            <person name="Bachantsang P."/>
            <person name="Barry A."/>
            <person name="Bayul T."/>
            <person name="Berlin A."/>
            <person name="Bessette D."/>
            <person name="Bloom T."/>
            <person name="Blye J."/>
            <person name="Boguslavskiy L."/>
            <person name="Bonnet C."/>
            <person name="Boukhgalter B."/>
            <person name="Bourzgui I."/>
            <person name="Brown A."/>
            <person name="Cahill P."/>
            <person name="Channer S."/>
            <person name="Cheshatsang Y."/>
            <person name="Chuda L."/>
            <person name="Citroen M."/>
            <person name="Collymore A."/>
            <person name="Cooke P."/>
            <person name="Costello M."/>
            <person name="D'Aco K."/>
            <person name="Daza R."/>
            <person name="De Haan G."/>
            <person name="DeGray S."/>
            <person name="DeMaso C."/>
            <person name="Dhargay N."/>
            <person name="Dooley K."/>
            <person name="Dooley E."/>
            <person name="Doricent M."/>
            <person name="Dorje P."/>
            <person name="Dorjee K."/>
            <person name="Dupes A."/>
            <person name="Elong R."/>
            <person name="Falk J."/>
            <person name="Farina A."/>
            <person name="Faro S."/>
            <person name="Ferguson D."/>
            <person name="Fisher S."/>
            <person name="Foley C.D."/>
            <person name="Franke A."/>
            <person name="Friedrich D."/>
            <person name="Gadbois L."/>
            <person name="Gearin G."/>
            <person name="Gearin C.R."/>
            <person name="Giannoukos G."/>
            <person name="Goode T."/>
            <person name="Graham J."/>
            <person name="Grandbois E."/>
            <person name="Grewal S."/>
            <person name="Gyaltsen K."/>
            <person name="Hafez N."/>
            <person name="Hagos B."/>
            <person name="Hall J."/>
            <person name="Henson C."/>
            <person name="Hollinger A."/>
            <person name="Honan T."/>
            <person name="Huard M.D."/>
            <person name="Hughes L."/>
            <person name="Hurhula B."/>
            <person name="Husby M.E."/>
            <person name="Kamat A."/>
            <person name="Kanga B."/>
            <person name="Kashin S."/>
            <person name="Khazanovich D."/>
            <person name="Kisner P."/>
            <person name="Lance K."/>
            <person name="Lara M."/>
            <person name="Lee W."/>
            <person name="Lennon N."/>
            <person name="Letendre F."/>
            <person name="LeVine R."/>
            <person name="Lipovsky A."/>
            <person name="Liu X."/>
            <person name="Liu J."/>
            <person name="Liu S."/>
            <person name="Lokyitsang T."/>
            <person name="Lokyitsang Y."/>
            <person name="Lubonja R."/>
            <person name="Lui A."/>
            <person name="MacDonald P."/>
            <person name="Magnisalis V."/>
            <person name="Maru K."/>
            <person name="Matthews C."/>
            <person name="McCusker W."/>
            <person name="McDonough S."/>
            <person name="Mehta T."/>
            <person name="Meldrim J."/>
            <person name="Meneus L."/>
            <person name="Mihai O."/>
            <person name="Mihalev A."/>
            <person name="Mihova T."/>
            <person name="Mittelman R."/>
            <person name="Mlenga V."/>
            <person name="Montmayeur A."/>
            <person name="Mulrain L."/>
            <person name="Navidi A."/>
            <person name="Naylor J."/>
            <person name="Negash T."/>
            <person name="Nguyen T."/>
            <person name="Nguyen N."/>
            <person name="Nicol R."/>
            <person name="Norbu C."/>
            <person name="Norbu N."/>
            <person name="Novod N."/>
            <person name="O'Neill B."/>
            <person name="Osman S."/>
            <person name="Markiewicz E."/>
            <person name="Oyono O.L."/>
            <person name="Patti C."/>
            <person name="Phunkhang P."/>
            <person name="Pierre F."/>
            <person name="Priest M."/>
            <person name="Raghuraman S."/>
            <person name="Rege F."/>
            <person name="Reyes R."/>
            <person name="Rise C."/>
            <person name="Rogov P."/>
            <person name="Ross K."/>
            <person name="Ryan E."/>
            <person name="Settipalli S."/>
            <person name="Shea T."/>
            <person name="Sherpa N."/>
            <person name="Shi L."/>
            <person name="Shih D."/>
            <person name="Sparrow T."/>
            <person name="Spaulding J."/>
            <person name="Stalker J."/>
            <person name="Stange-Thomann N."/>
            <person name="Stavropoulos S."/>
            <person name="Stone C."/>
            <person name="Strader C."/>
            <person name="Tesfaye S."/>
            <person name="Thomson T."/>
            <person name="Thoulutsang Y."/>
            <person name="Thoulutsang D."/>
            <person name="Topham K."/>
            <person name="Topping I."/>
            <person name="Tsamla T."/>
            <person name="Vassiliev H."/>
            <person name="Vo A."/>
            <person name="Wangchuk T."/>
            <person name="Wangdi T."/>
            <person name="Weiand M."/>
            <person name="Wilkinson J."/>
            <person name="Wilson A."/>
            <person name="Yadav S."/>
            <person name="Young G."/>
            <person name="Yu Q."/>
            <person name="Zembek L."/>
            <person name="Zhong D."/>
            <person name="Zimmer A."/>
            <person name="Zwirko Z."/>
            <person name="Jaffe D.B."/>
            <person name="Alvarez P."/>
            <person name="Brockman W."/>
            <person name="Butler J."/>
            <person name="Chin C."/>
            <person name="Gnerre S."/>
            <person name="Grabherr M."/>
            <person name="Kleber M."/>
            <person name="Mauceli E."/>
            <person name="MacCallum I."/>
        </authorList>
    </citation>
    <scope>NUCLEOTIDE SEQUENCE [LARGE SCALE GENOMIC DNA]</scope>
    <source>
        <strain evidence="2">Tucson 14030-0811.24</strain>
    </source>
</reference>
<accession>A0A0Q9X3I9</accession>
<dbReference type="Pfam" id="PF16037">
    <property type="entry name" value="DUF4790"/>
    <property type="match status" value="1"/>
</dbReference>
<dbReference type="KEGG" id="dwi:26529771"/>
<dbReference type="Proteomes" id="UP000007798">
    <property type="component" value="Unassembled WGS sequence"/>
</dbReference>
<evidence type="ECO:0000313" key="1">
    <source>
        <dbReference type="EMBL" id="KRF99430.1"/>
    </source>
</evidence>
<dbReference type="OrthoDB" id="7675754at2759"/>
<dbReference type="InParanoid" id="A0A0Q9X3I9"/>
<gene>
    <name evidence="1" type="primary">Dwil\GK27769</name>
    <name evidence="1" type="ORF">Dwil_GK27769</name>
</gene>
<protein>
    <submittedName>
        <fullName evidence="1">Uncharacterized protein</fullName>
    </submittedName>
</protein>
<evidence type="ECO:0000313" key="2">
    <source>
        <dbReference type="Proteomes" id="UP000007798"/>
    </source>
</evidence>
<dbReference type="EMBL" id="CH964232">
    <property type="protein sequence ID" value="KRF99430.1"/>
    <property type="molecule type" value="Genomic_DNA"/>
</dbReference>
<dbReference type="AlphaFoldDB" id="A0A0Q9X3I9"/>
<name>A0A0Q9X3I9_DROWI</name>
<organism evidence="1 2">
    <name type="scientific">Drosophila willistoni</name>
    <name type="common">Fruit fly</name>
    <dbReference type="NCBI Taxonomy" id="7260"/>
    <lineage>
        <taxon>Eukaryota</taxon>
        <taxon>Metazoa</taxon>
        <taxon>Ecdysozoa</taxon>
        <taxon>Arthropoda</taxon>
        <taxon>Hexapoda</taxon>
        <taxon>Insecta</taxon>
        <taxon>Pterygota</taxon>
        <taxon>Neoptera</taxon>
        <taxon>Endopterygota</taxon>
        <taxon>Diptera</taxon>
        <taxon>Brachycera</taxon>
        <taxon>Muscomorpha</taxon>
        <taxon>Ephydroidea</taxon>
        <taxon>Drosophilidae</taxon>
        <taxon>Drosophila</taxon>
        <taxon>Sophophora</taxon>
    </lineage>
</organism>
<keyword evidence="2" id="KW-1185">Reference proteome</keyword>